<protein>
    <submittedName>
        <fullName evidence="1">Uncharacterized protein</fullName>
    </submittedName>
</protein>
<dbReference type="AlphaFoldDB" id="A0A8S1DA65"/>
<name>A0A8S1DA65_9INSE</name>
<evidence type="ECO:0000313" key="2">
    <source>
        <dbReference type="Proteomes" id="UP000494165"/>
    </source>
</evidence>
<gene>
    <name evidence="1" type="ORF">CLODIP_2_CD12371</name>
</gene>
<keyword evidence="2" id="KW-1185">Reference proteome</keyword>
<reference evidence="1 2" key="1">
    <citation type="submission" date="2020-04" db="EMBL/GenBank/DDBJ databases">
        <authorList>
            <person name="Alioto T."/>
            <person name="Alioto T."/>
            <person name="Gomez Garrido J."/>
        </authorList>
    </citation>
    <scope>NUCLEOTIDE SEQUENCE [LARGE SCALE GENOMIC DNA]</scope>
</reference>
<dbReference type="EMBL" id="CADEPI010000140">
    <property type="protein sequence ID" value="CAB3377145.1"/>
    <property type="molecule type" value="Genomic_DNA"/>
</dbReference>
<organism evidence="1 2">
    <name type="scientific">Cloeon dipterum</name>
    <dbReference type="NCBI Taxonomy" id="197152"/>
    <lineage>
        <taxon>Eukaryota</taxon>
        <taxon>Metazoa</taxon>
        <taxon>Ecdysozoa</taxon>
        <taxon>Arthropoda</taxon>
        <taxon>Hexapoda</taxon>
        <taxon>Insecta</taxon>
        <taxon>Pterygota</taxon>
        <taxon>Palaeoptera</taxon>
        <taxon>Ephemeroptera</taxon>
        <taxon>Pisciforma</taxon>
        <taxon>Baetidae</taxon>
        <taxon>Cloeon</taxon>
    </lineage>
</organism>
<accession>A0A8S1DA65</accession>
<comment type="caution">
    <text evidence="1">The sequence shown here is derived from an EMBL/GenBank/DDBJ whole genome shotgun (WGS) entry which is preliminary data.</text>
</comment>
<proteinExistence type="predicted"/>
<evidence type="ECO:0000313" key="1">
    <source>
        <dbReference type="EMBL" id="CAB3377145.1"/>
    </source>
</evidence>
<sequence length="121" mass="13525">MEAERKCTEAGCTGKKECGDYCIVCFILNEDPIEDSPRPDEGNFEKTGDQLAKNETLAASLLQVDIQAISGRGMRIPIQWRRGKTQEPMKGKQMRVRMEKDVLMASARCAMTGNMATFMNT</sequence>
<dbReference type="Proteomes" id="UP000494165">
    <property type="component" value="Unassembled WGS sequence"/>
</dbReference>